<dbReference type="InterPro" id="IPR023374">
    <property type="entry name" value="AttH-like_dom_sf"/>
</dbReference>
<keyword evidence="3" id="KW-1185">Reference proteome</keyword>
<name>A0A2T3PA73_9GAMM</name>
<evidence type="ECO:0000259" key="1">
    <source>
        <dbReference type="Pfam" id="PF07143"/>
    </source>
</evidence>
<dbReference type="AlphaFoldDB" id="A0A2T3PA73"/>
<sequence length="357" mass="40228">MPFKSLLWILSFSLLLVGCDKPEVKPPTVGVLTQTPTDNFEQVTPNNRLHFPKDHGEHPRFKTEWWYLTANLTAENGEQYGVQWTQFRVATGSHDQKGWGTPQVYMAHLVVSGRHGVKYAERFARGGIGQAGVQASPYRIWLDNWTWQSTGDTPFPGVLTFEDGAMAGELSVVNKGELVLHGDKGYSKKHPAEDRASYYFSAPFLQLQGTLVVDGETLKVSGEGWYDREWSSSMLSAEQQGWDWFSIHLDDGSALMAAQIRAKDKKAYSFGSRSWPDGRVIPLNSEEIYLTPISYSTIDGKVLPLKWRIDIPSQEIKLSVGVERKQQWLPFSFPYWEGAISVKGSHNGRGFMELTGY</sequence>
<protein>
    <submittedName>
        <fullName evidence="2">Carotenoid 1,2-hydratase</fullName>
    </submittedName>
</protein>
<dbReference type="Pfam" id="PF07143">
    <property type="entry name" value="CrtC"/>
    <property type="match status" value="1"/>
</dbReference>
<dbReference type="InterPro" id="IPR010791">
    <property type="entry name" value="AttH_dom"/>
</dbReference>
<evidence type="ECO:0000313" key="2">
    <source>
        <dbReference type="EMBL" id="PSW25846.1"/>
    </source>
</evidence>
<feature type="domain" description="AttH" evidence="1">
    <location>
        <begin position="63"/>
        <end position="232"/>
    </location>
</feature>
<dbReference type="RefSeq" id="WP_048898549.1">
    <property type="nucleotide sequence ID" value="NZ_AP024852.1"/>
</dbReference>
<dbReference type="Proteomes" id="UP000240481">
    <property type="component" value="Unassembled WGS sequence"/>
</dbReference>
<proteinExistence type="predicted"/>
<dbReference type="Pfam" id="PF17186">
    <property type="entry name" value="Lipocalin_9"/>
    <property type="match status" value="1"/>
</dbReference>
<organism evidence="2 3">
    <name type="scientific">Photobacterium swingsii</name>
    <dbReference type="NCBI Taxonomy" id="680026"/>
    <lineage>
        <taxon>Bacteria</taxon>
        <taxon>Pseudomonadati</taxon>
        <taxon>Pseudomonadota</taxon>
        <taxon>Gammaproteobacteria</taxon>
        <taxon>Vibrionales</taxon>
        <taxon>Vibrionaceae</taxon>
        <taxon>Photobacterium</taxon>
    </lineage>
</organism>
<dbReference type="PANTHER" id="PTHR38591:SF1">
    <property type="entry name" value="BLL1000 PROTEIN"/>
    <property type="match status" value="1"/>
</dbReference>
<reference evidence="2 3" key="1">
    <citation type="submission" date="2018-01" db="EMBL/GenBank/DDBJ databases">
        <title>Whole genome sequencing of Histamine producing bacteria.</title>
        <authorList>
            <person name="Butler K."/>
        </authorList>
    </citation>
    <scope>NUCLEOTIDE SEQUENCE [LARGE SCALE GENOMIC DNA]</scope>
    <source>
        <strain evidence="2 3">DSM 24669</strain>
    </source>
</reference>
<dbReference type="STRING" id="680026.AB733_09510"/>
<dbReference type="EMBL" id="PYLZ01000002">
    <property type="protein sequence ID" value="PSW25846.1"/>
    <property type="molecule type" value="Genomic_DNA"/>
</dbReference>
<dbReference type="PROSITE" id="PS51257">
    <property type="entry name" value="PROKAR_LIPOPROTEIN"/>
    <property type="match status" value="1"/>
</dbReference>
<dbReference type="Gene3D" id="2.40.370.10">
    <property type="entry name" value="AttH-like domain"/>
    <property type="match status" value="2"/>
</dbReference>
<gene>
    <name evidence="2" type="ORF">C9I94_04555</name>
</gene>
<dbReference type="OrthoDB" id="9770826at2"/>
<comment type="caution">
    <text evidence="2">The sequence shown here is derived from an EMBL/GenBank/DDBJ whole genome shotgun (WGS) entry which is preliminary data.</text>
</comment>
<evidence type="ECO:0000313" key="3">
    <source>
        <dbReference type="Proteomes" id="UP000240481"/>
    </source>
</evidence>
<accession>A0A2T3PA73</accession>
<dbReference type="PANTHER" id="PTHR38591">
    <property type="entry name" value="HYDROLASE"/>
    <property type="match status" value="1"/>
</dbReference>
<dbReference type="SUPFAM" id="SSF159245">
    <property type="entry name" value="AttH-like"/>
    <property type="match status" value="1"/>
</dbReference>